<dbReference type="RefSeq" id="WP_022501653.1">
    <property type="nucleotide sequence ID" value="NZ_DAWDXV010000018.1"/>
</dbReference>
<reference evidence="1 2" key="1">
    <citation type="submission" date="2024-03" db="EMBL/GenBank/DDBJ databases">
        <title>Human intestinal bacterial collection.</title>
        <authorList>
            <person name="Pauvert C."/>
            <person name="Hitch T.C.A."/>
            <person name="Clavel T."/>
        </authorList>
    </citation>
    <scope>NUCLEOTIDE SEQUENCE [LARGE SCALE GENOMIC DNA]</scope>
    <source>
        <strain evidence="1 2">CLA-AA-H255</strain>
    </source>
</reference>
<proteinExistence type="predicted"/>
<gene>
    <name evidence="1" type="ORF">WMO14_01145</name>
</gene>
<sequence>MEVKEWPYKEYHSFDKPVDGVTRIPTSGDERRELIYIQMWNMRI</sequence>
<comment type="caution">
    <text evidence="1">The sequence shown here is derived from an EMBL/GenBank/DDBJ whole genome shotgun (WGS) entry which is preliminary data.</text>
</comment>
<keyword evidence="2" id="KW-1185">Reference proteome</keyword>
<accession>A0ABV1BRV5</accession>
<dbReference type="Proteomes" id="UP001442364">
    <property type="component" value="Unassembled WGS sequence"/>
</dbReference>
<protein>
    <submittedName>
        <fullName evidence="1">Uncharacterized protein</fullName>
    </submittedName>
</protein>
<name>A0ABV1BRV5_9FIRM</name>
<dbReference type="EMBL" id="JBBMER010000001">
    <property type="protein sequence ID" value="MEQ2378492.1"/>
    <property type="molecule type" value="Genomic_DNA"/>
</dbReference>
<evidence type="ECO:0000313" key="1">
    <source>
        <dbReference type="EMBL" id="MEQ2378492.1"/>
    </source>
</evidence>
<organism evidence="1 2">
    <name type="scientific">[Lactobacillus] rogosae</name>
    <dbReference type="NCBI Taxonomy" id="706562"/>
    <lineage>
        <taxon>Bacteria</taxon>
        <taxon>Bacillati</taxon>
        <taxon>Bacillota</taxon>
        <taxon>Clostridia</taxon>
        <taxon>Lachnospirales</taxon>
        <taxon>Lachnospiraceae</taxon>
        <taxon>Lachnospira</taxon>
    </lineage>
</organism>
<evidence type="ECO:0000313" key="2">
    <source>
        <dbReference type="Proteomes" id="UP001442364"/>
    </source>
</evidence>